<organism evidence="3 4">
    <name type="scientific">Sphingobacterium tenebrionis</name>
    <dbReference type="NCBI Taxonomy" id="3111775"/>
    <lineage>
        <taxon>Bacteria</taxon>
        <taxon>Pseudomonadati</taxon>
        <taxon>Bacteroidota</taxon>
        <taxon>Sphingobacteriia</taxon>
        <taxon>Sphingobacteriales</taxon>
        <taxon>Sphingobacteriaceae</taxon>
        <taxon>Sphingobacterium</taxon>
    </lineage>
</organism>
<dbReference type="PANTHER" id="PTHR33393:SF11">
    <property type="entry name" value="POLYGLUTAMINE SYNTHESIS ACCESSORY PROTEIN RV0574C-RELATED"/>
    <property type="match status" value="1"/>
</dbReference>
<evidence type="ECO:0000259" key="2">
    <source>
        <dbReference type="SMART" id="SM00854"/>
    </source>
</evidence>
<evidence type="ECO:0000313" key="3">
    <source>
        <dbReference type="EMBL" id="MEI5984765.1"/>
    </source>
</evidence>
<dbReference type="InterPro" id="IPR029052">
    <property type="entry name" value="Metallo-depent_PP-like"/>
</dbReference>
<gene>
    <name evidence="3" type="ORF">VJ786_07615</name>
</gene>
<dbReference type="EMBL" id="JAYLLN010000014">
    <property type="protein sequence ID" value="MEI5984765.1"/>
    <property type="molecule type" value="Genomic_DNA"/>
</dbReference>
<dbReference type="PANTHER" id="PTHR33393">
    <property type="entry name" value="POLYGLUTAMINE SYNTHESIS ACCESSORY PROTEIN RV0574C-RELATED"/>
    <property type="match status" value="1"/>
</dbReference>
<dbReference type="Gene3D" id="3.60.21.10">
    <property type="match status" value="1"/>
</dbReference>
<accession>A0ABU8I6E7</accession>
<dbReference type="SUPFAM" id="SSF56300">
    <property type="entry name" value="Metallo-dependent phosphatases"/>
    <property type="match status" value="1"/>
</dbReference>
<evidence type="ECO:0000256" key="1">
    <source>
        <dbReference type="ARBA" id="ARBA00005662"/>
    </source>
</evidence>
<proteinExistence type="inferred from homology"/>
<dbReference type="Proteomes" id="UP001363035">
    <property type="component" value="Unassembled WGS sequence"/>
</dbReference>
<dbReference type="RefSeq" id="WP_336557519.1">
    <property type="nucleotide sequence ID" value="NZ_JAYLLN010000014.1"/>
</dbReference>
<dbReference type="SMART" id="SM00854">
    <property type="entry name" value="PGA_cap"/>
    <property type="match status" value="1"/>
</dbReference>
<sequence length="368" mass="41559">MPKQHKLLFAGDVVMNSKPEFSAALQQLLASAAVLSCNFEAPVAGYGKAIAKTGPHVCQNTESVNWLYKEGFNLFSLANNHINDYGKEALKKTISLFKKDDVVGVGDEREALEPVVRELEGVKFAFMAFGENGYGALNGDRSFGHAWVNADGIDEKLRRCKEKVDVLIVQVHAGVELLDVPIPEWKTRYQELIEAGADVVVGHHPHVLQGIETYKGKLICYSLGNFYFDYPSNHPQWNTGGLLELQFEGKNLSGFQMHVVEKKGAQLDLLSEAASKELLGDLQEKLEGNDYLELVDRFAVQEWDKHHLGYYAKPFNGLMSYSPKGILKHLKRSVFNRKVDYNMIWHNLFIESNKWLVERAIRKKMSDK</sequence>
<dbReference type="CDD" id="cd07381">
    <property type="entry name" value="MPP_CapA"/>
    <property type="match status" value="1"/>
</dbReference>
<name>A0ABU8I6E7_9SPHI</name>
<keyword evidence="3" id="KW-0378">Hydrolase</keyword>
<comment type="similarity">
    <text evidence="1">Belongs to the CapA family.</text>
</comment>
<evidence type="ECO:0000313" key="4">
    <source>
        <dbReference type="Proteomes" id="UP001363035"/>
    </source>
</evidence>
<keyword evidence="4" id="KW-1185">Reference proteome</keyword>
<dbReference type="InterPro" id="IPR052169">
    <property type="entry name" value="CW_Biosynth-Accessory"/>
</dbReference>
<dbReference type="Pfam" id="PF09587">
    <property type="entry name" value="PGA_cap"/>
    <property type="match status" value="1"/>
</dbReference>
<comment type="caution">
    <text evidence="3">The sequence shown here is derived from an EMBL/GenBank/DDBJ whole genome shotgun (WGS) entry which is preliminary data.</text>
</comment>
<dbReference type="EC" id="3.1.-.-" evidence="3"/>
<dbReference type="GO" id="GO:0016787">
    <property type="term" value="F:hydrolase activity"/>
    <property type="evidence" value="ECO:0007669"/>
    <property type="project" value="UniProtKB-KW"/>
</dbReference>
<feature type="domain" description="Capsule synthesis protein CapA" evidence="2">
    <location>
        <begin position="6"/>
        <end position="230"/>
    </location>
</feature>
<dbReference type="InterPro" id="IPR019079">
    <property type="entry name" value="Capsule_synth_CapA"/>
</dbReference>
<protein>
    <submittedName>
        <fullName evidence="3">CapA family protein</fullName>
        <ecNumber evidence="3">3.1.-.-</ecNumber>
    </submittedName>
</protein>
<reference evidence="3 4" key="1">
    <citation type="submission" date="2024-01" db="EMBL/GenBank/DDBJ databases">
        <title>Sphingobacterium tenebrionis sp. nov., a novel endophyte isolated from tenebrio molitor intestines.</title>
        <authorList>
            <person name="Zhang C."/>
        </authorList>
    </citation>
    <scope>NUCLEOTIDE SEQUENCE [LARGE SCALE GENOMIC DNA]</scope>
    <source>
        <strain evidence="3 4">PU5-4</strain>
    </source>
</reference>